<dbReference type="SMART" id="SM00421">
    <property type="entry name" value="HTH_LUXR"/>
    <property type="match status" value="1"/>
</dbReference>
<proteinExistence type="predicted"/>
<dbReference type="Pfam" id="PF13191">
    <property type="entry name" value="AAA_16"/>
    <property type="match status" value="1"/>
</dbReference>
<dbReference type="GO" id="GO:0004016">
    <property type="term" value="F:adenylate cyclase activity"/>
    <property type="evidence" value="ECO:0007669"/>
    <property type="project" value="TreeGrafter"/>
</dbReference>
<protein>
    <submittedName>
        <fullName evidence="5">Helix-turn-helix transcriptional regulator</fullName>
    </submittedName>
</protein>
<dbReference type="SUPFAM" id="SSF52540">
    <property type="entry name" value="P-loop containing nucleoside triphosphate hydrolases"/>
    <property type="match status" value="1"/>
</dbReference>
<dbReference type="OrthoDB" id="5476461at2"/>
<dbReference type="EMBL" id="RJSG01000003">
    <property type="protein sequence ID" value="RNL77706.1"/>
    <property type="molecule type" value="Genomic_DNA"/>
</dbReference>
<keyword evidence="2" id="KW-0067">ATP-binding</keyword>
<accession>A0A3N0DQG3</accession>
<dbReference type="PRINTS" id="PR00038">
    <property type="entry name" value="HTHLUXR"/>
</dbReference>
<gene>
    <name evidence="5" type="ORF">EFL95_17025</name>
</gene>
<feature type="region of interest" description="Disordered" evidence="3">
    <location>
        <begin position="1"/>
        <end position="25"/>
    </location>
</feature>
<dbReference type="InterPro" id="IPR011990">
    <property type="entry name" value="TPR-like_helical_dom_sf"/>
</dbReference>
<feature type="domain" description="HTH luxR-type" evidence="4">
    <location>
        <begin position="954"/>
        <end position="1019"/>
    </location>
</feature>
<dbReference type="InterPro" id="IPR016032">
    <property type="entry name" value="Sig_transdc_resp-reg_C-effctor"/>
</dbReference>
<keyword evidence="1" id="KW-0547">Nucleotide-binding</keyword>
<dbReference type="InterPro" id="IPR027417">
    <property type="entry name" value="P-loop_NTPase"/>
</dbReference>
<name>A0A3N0DQG3_9ACTN</name>
<dbReference type="InterPro" id="IPR036388">
    <property type="entry name" value="WH-like_DNA-bd_sf"/>
</dbReference>
<evidence type="ECO:0000313" key="5">
    <source>
        <dbReference type="EMBL" id="RNL77706.1"/>
    </source>
</evidence>
<evidence type="ECO:0000256" key="2">
    <source>
        <dbReference type="ARBA" id="ARBA00022840"/>
    </source>
</evidence>
<dbReference type="PROSITE" id="PS50043">
    <property type="entry name" value="HTH_LUXR_2"/>
    <property type="match status" value="1"/>
</dbReference>
<dbReference type="PANTHER" id="PTHR16305:SF35">
    <property type="entry name" value="TRANSCRIPTIONAL ACTIVATOR DOMAIN"/>
    <property type="match status" value="1"/>
</dbReference>
<dbReference type="GO" id="GO:0005737">
    <property type="term" value="C:cytoplasm"/>
    <property type="evidence" value="ECO:0007669"/>
    <property type="project" value="TreeGrafter"/>
</dbReference>
<dbReference type="Pfam" id="PF00196">
    <property type="entry name" value="GerE"/>
    <property type="match status" value="1"/>
</dbReference>
<dbReference type="Gene3D" id="3.40.50.300">
    <property type="entry name" value="P-loop containing nucleotide triphosphate hydrolases"/>
    <property type="match status" value="1"/>
</dbReference>
<reference evidence="5 6" key="1">
    <citation type="submission" date="2018-11" db="EMBL/GenBank/DDBJ databases">
        <authorList>
            <person name="Li F."/>
        </authorList>
    </citation>
    <scope>NUCLEOTIDE SEQUENCE [LARGE SCALE GENOMIC DNA]</scope>
    <source>
        <strain evidence="5 6">KIS18-7</strain>
    </source>
</reference>
<evidence type="ECO:0000256" key="3">
    <source>
        <dbReference type="SAM" id="MobiDB-lite"/>
    </source>
</evidence>
<dbReference type="SUPFAM" id="SSF46894">
    <property type="entry name" value="C-terminal effector domain of the bipartite response regulators"/>
    <property type="match status" value="1"/>
</dbReference>
<evidence type="ECO:0000259" key="4">
    <source>
        <dbReference type="PROSITE" id="PS50043"/>
    </source>
</evidence>
<dbReference type="SUPFAM" id="SSF48452">
    <property type="entry name" value="TPR-like"/>
    <property type="match status" value="1"/>
</dbReference>
<dbReference type="PANTHER" id="PTHR16305">
    <property type="entry name" value="TESTICULAR SOLUBLE ADENYLYL CYCLASE"/>
    <property type="match status" value="1"/>
</dbReference>
<dbReference type="GO" id="GO:0006355">
    <property type="term" value="P:regulation of DNA-templated transcription"/>
    <property type="evidence" value="ECO:0007669"/>
    <property type="project" value="InterPro"/>
</dbReference>
<evidence type="ECO:0000256" key="1">
    <source>
        <dbReference type="ARBA" id="ARBA00022741"/>
    </source>
</evidence>
<organism evidence="5 6">
    <name type="scientific">Nocardioides marmorisolisilvae</name>
    <dbReference type="NCBI Taxonomy" id="1542737"/>
    <lineage>
        <taxon>Bacteria</taxon>
        <taxon>Bacillati</taxon>
        <taxon>Actinomycetota</taxon>
        <taxon>Actinomycetes</taxon>
        <taxon>Propionibacteriales</taxon>
        <taxon>Nocardioidaceae</taxon>
        <taxon>Nocardioides</taxon>
    </lineage>
</organism>
<dbReference type="CDD" id="cd06170">
    <property type="entry name" value="LuxR_C_like"/>
    <property type="match status" value="1"/>
</dbReference>
<dbReference type="GO" id="GO:0003677">
    <property type="term" value="F:DNA binding"/>
    <property type="evidence" value="ECO:0007669"/>
    <property type="project" value="InterPro"/>
</dbReference>
<dbReference type="InterPro" id="IPR000792">
    <property type="entry name" value="Tscrpt_reg_LuxR_C"/>
</dbReference>
<dbReference type="Proteomes" id="UP000277094">
    <property type="component" value="Unassembled WGS sequence"/>
</dbReference>
<evidence type="ECO:0000313" key="6">
    <source>
        <dbReference type="Proteomes" id="UP000277094"/>
    </source>
</evidence>
<dbReference type="InterPro" id="IPR041664">
    <property type="entry name" value="AAA_16"/>
</dbReference>
<dbReference type="AlphaFoldDB" id="A0A3N0DQG3"/>
<dbReference type="Gene3D" id="1.10.10.10">
    <property type="entry name" value="Winged helix-like DNA-binding domain superfamily/Winged helix DNA-binding domain"/>
    <property type="match status" value="1"/>
</dbReference>
<dbReference type="PROSITE" id="PS00622">
    <property type="entry name" value="HTH_LUXR_1"/>
    <property type="match status" value="1"/>
</dbReference>
<sequence>MARSERGTPLRLVGEPTPGGVGSAASATGTVPLSVVPVMMGGVPLPELSGEVRELIGREDELDELATAIGVRGSAAQRAVLLSGDAGVGKTRILTELRDVAFDSGWQVVAGHCLDFGDSALPYLPFSEVMGRLATSDPALLDDLAAKRPVLRALQPGRRTMQGSEQDTSAAVGRGDLFDAVHALFDAVASSTPLLLVIEDVHWADTSTRDLIRFLFSRPFENQVAIVASYRSDDLHRRHPLRTAAAEWSRMPGVARMQLEPLGPGAVRSLVKQLHPAPLRESAMAGIVARAEGNAFFVEELVGAASMDGHQVPDDLAELLLVRLDRLGPTAQQTVRAASVSGRRVSHGLLAEVAGVNAAELEASLREAVELNILVPNSSDFYRFRHALLAEAVYGDLLPGERVRMHAAYVEALASGRANGTAAELARHARAAYDLATAVDASIRAGDEAMSVGGPDEAADHFQTALELLADPAARTEVVVDLGYLGHRVSDALIASGRPGRAIQVVREVLEGLAVDWPPEQRGRLLVAMATAVMVDETKLDPLEFTEEALRLVPDEPSRLRATVLAAHARAHAFNDNIDQAREYGAEALTLAESQDLPRLATDVITTLAGLGAKGSEDVRSGLEEAVRRAQETGAANAEMRSLYLLGRWHQDRAAFAPAVEMFERAYELALRVGQPWAPFAFDSRLLHAQIATITADYDDAMRLADVSGQAPPAVPETLLAALVVTVKAVRGDKSALDVLPQLRGHWRKDGLIPITVGPAAIELYAQDGNVEGIIEEHDAVVEAVTALWREFFHARVRLGAVALGALGCCAAVLPAADRERIAVEAARIVEGSRRTLTLQAEEATHWGPEGVAWAARLSAEYLRLRWLLGIDPPGEQELIDAWTRALEAFEAYGHRYEIARTQTRLAAVLQAAGDQAQARVYADQARAEAKRIGAEPLLEELRTLGAGSRTRATAGSSEALTAREHEILGLVAQGRSNGEIGKQLFIATKTVSVHVSNILAKLGASTRTEAAAIAQRRGLL</sequence>
<keyword evidence="6" id="KW-1185">Reference proteome</keyword>
<comment type="caution">
    <text evidence="5">The sequence shown here is derived from an EMBL/GenBank/DDBJ whole genome shotgun (WGS) entry which is preliminary data.</text>
</comment>
<dbReference type="Gene3D" id="1.25.40.10">
    <property type="entry name" value="Tetratricopeptide repeat domain"/>
    <property type="match status" value="1"/>
</dbReference>
<dbReference type="GO" id="GO:0005524">
    <property type="term" value="F:ATP binding"/>
    <property type="evidence" value="ECO:0007669"/>
    <property type="project" value="UniProtKB-KW"/>
</dbReference>